<keyword evidence="1" id="KW-0812">Transmembrane</keyword>
<keyword evidence="1" id="KW-0472">Membrane</keyword>
<dbReference type="InterPro" id="IPR007403">
    <property type="entry name" value="DUF456"/>
</dbReference>
<gene>
    <name evidence="2" type="ORF">GCM10007907_40000</name>
</gene>
<evidence type="ECO:0000256" key="1">
    <source>
        <dbReference type="SAM" id="Phobius"/>
    </source>
</evidence>
<keyword evidence="1" id="KW-1133">Transmembrane helix</keyword>
<dbReference type="Proteomes" id="UP001156706">
    <property type="component" value="Unassembled WGS sequence"/>
</dbReference>
<feature type="transmembrane region" description="Helical" evidence="1">
    <location>
        <begin position="52"/>
        <end position="75"/>
    </location>
</feature>
<feature type="transmembrane region" description="Helical" evidence="1">
    <location>
        <begin position="135"/>
        <end position="162"/>
    </location>
</feature>
<comment type="caution">
    <text evidence="2">The sequence shown here is derived from an EMBL/GenBank/DDBJ whole genome shotgun (WGS) entry which is preliminary data.</text>
</comment>
<keyword evidence="3" id="KW-1185">Reference proteome</keyword>
<organism evidence="2 3">
    <name type="scientific">Chitinimonas prasina</name>
    <dbReference type="NCBI Taxonomy" id="1434937"/>
    <lineage>
        <taxon>Bacteria</taxon>
        <taxon>Pseudomonadati</taxon>
        <taxon>Pseudomonadota</taxon>
        <taxon>Betaproteobacteria</taxon>
        <taxon>Neisseriales</taxon>
        <taxon>Chitinibacteraceae</taxon>
        <taxon>Chitinimonas</taxon>
    </lineage>
</organism>
<evidence type="ECO:0000313" key="3">
    <source>
        <dbReference type="Proteomes" id="UP001156706"/>
    </source>
</evidence>
<dbReference type="EMBL" id="BSOG01000007">
    <property type="protein sequence ID" value="GLR15210.1"/>
    <property type="molecule type" value="Genomic_DNA"/>
</dbReference>
<sequence length="168" mass="17183">MDYLYIGGWLLAILLMLAGFAGNLLPLLPSAPLLFAGCLLGAWLDDFKRLGWGWLGVLLVLAIILQVVDFVSGAWGAKKAGASRQAVIGATVGAIVGIFAGIPGLILGPFVGAAVGEWMASGDTLKAGKVGAATWLGLLIGTVAKVGLSLFMLGLFVLAYFLGAPSVP</sequence>
<name>A0ABQ5YJN0_9NEIS</name>
<dbReference type="PANTHER" id="PTHR39165">
    <property type="entry name" value="IG HYPOTHETICAL 17883"/>
    <property type="match status" value="1"/>
</dbReference>
<accession>A0ABQ5YJN0</accession>
<feature type="transmembrane region" description="Helical" evidence="1">
    <location>
        <begin position="87"/>
        <end position="115"/>
    </location>
</feature>
<evidence type="ECO:0000313" key="2">
    <source>
        <dbReference type="EMBL" id="GLR15210.1"/>
    </source>
</evidence>
<dbReference type="PANTHER" id="PTHR39165:SF1">
    <property type="entry name" value="DUF456 DOMAIN-CONTAINING PROTEIN"/>
    <property type="match status" value="1"/>
</dbReference>
<proteinExistence type="predicted"/>
<dbReference type="RefSeq" id="WP_284198277.1">
    <property type="nucleotide sequence ID" value="NZ_BSOG01000007.1"/>
</dbReference>
<dbReference type="Pfam" id="PF04306">
    <property type="entry name" value="DUF456"/>
    <property type="match status" value="1"/>
</dbReference>
<reference evidence="3" key="1">
    <citation type="journal article" date="2019" name="Int. J. Syst. Evol. Microbiol.">
        <title>The Global Catalogue of Microorganisms (GCM) 10K type strain sequencing project: providing services to taxonomists for standard genome sequencing and annotation.</title>
        <authorList>
            <consortium name="The Broad Institute Genomics Platform"/>
            <consortium name="The Broad Institute Genome Sequencing Center for Infectious Disease"/>
            <person name="Wu L."/>
            <person name="Ma J."/>
        </authorList>
    </citation>
    <scope>NUCLEOTIDE SEQUENCE [LARGE SCALE GENOMIC DNA]</scope>
    <source>
        <strain evidence="3">NBRC 110044</strain>
    </source>
</reference>
<protein>
    <submittedName>
        <fullName evidence="2">Membrane protein</fullName>
    </submittedName>
</protein>